<dbReference type="AlphaFoldDB" id="A0A951PWB8"/>
<dbReference type="PROSITE" id="PS51257">
    <property type="entry name" value="PROKAR_LIPOPROTEIN"/>
    <property type="match status" value="1"/>
</dbReference>
<protein>
    <submittedName>
        <fullName evidence="2">Uncharacterized protein</fullName>
    </submittedName>
</protein>
<name>A0A951PWB8_9NOST</name>
<proteinExistence type="predicted"/>
<evidence type="ECO:0000313" key="3">
    <source>
        <dbReference type="Proteomes" id="UP000715781"/>
    </source>
</evidence>
<feature type="region of interest" description="Disordered" evidence="1">
    <location>
        <begin position="25"/>
        <end position="60"/>
    </location>
</feature>
<organism evidence="2 3">
    <name type="scientific">Mojavia pulchra JT2-VF2</name>
    <dbReference type="NCBI Taxonomy" id="287848"/>
    <lineage>
        <taxon>Bacteria</taxon>
        <taxon>Bacillati</taxon>
        <taxon>Cyanobacteriota</taxon>
        <taxon>Cyanophyceae</taxon>
        <taxon>Nostocales</taxon>
        <taxon>Nostocaceae</taxon>
    </lineage>
</organism>
<evidence type="ECO:0000313" key="2">
    <source>
        <dbReference type="EMBL" id="MBW4560037.1"/>
    </source>
</evidence>
<accession>A0A951PWB8</accession>
<feature type="compositionally biased region" description="Polar residues" evidence="1">
    <location>
        <begin position="25"/>
        <end position="40"/>
    </location>
</feature>
<dbReference type="Proteomes" id="UP000715781">
    <property type="component" value="Unassembled WGS sequence"/>
</dbReference>
<sequence length="301" mass="31389">MGRRNSTIAGAAIFILAIAGCTSESTEQASNPSPTAANLSPTATPAVKTPPATQSFNNPVIPGKQVSKVASVTYSPSSNLIQPTNAKEREIMVLKGRTDPFAQISGQMVTEIANTTTKPVPVLPPLPTVKPLRKIAVVAKVPLRSGVKTANLIAQKTNTNKQASASPGLAPVLPRVLPPVVPSPNLVSVLPKPEQPELAKSVLVTGVILVRNQLQAIIKVPNEPTSRYVQAGQRLANGLLIKRIEMNEGSNPIVIVEQYGIEVARMVGDAPANSAPSNTNNGGNSISWTTPLPNIVAVGAS</sequence>
<evidence type="ECO:0000256" key="1">
    <source>
        <dbReference type="SAM" id="MobiDB-lite"/>
    </source>
</evidence>
<feature type="compositionally biased region" description="Low complexity" evidence="1">
    <location>
        <begin position="41"/>
        <end position="53"/>
    </location>
</feature>
<dbReference type="EMBL" id="JAHHHN010000001">
    <property type="protein sequence ID" value="MBW4560037.1"/>
    <property type="molecule type" value="Genomic_DNA"/>
</dbReference>
<gene>
    <name evidence="2" type="ORF">KME32_02580</name>
</gene>
<reference evidence="2" key="2">
    <citation type="journal article" date="2022" name="Microbiol. Resour. Announc.">
        <title>Metagenome Sequencing to Explore Phylogenomics of Terrestrial Cyanobacteria.</title>
        <authorList>
            <person name="Ward R.D."/>
            <person name="Stajich J.E."/>
            <person name="Johansen J.R."/>
            <person name="Huntemann M."/>
            <person name="Clum A."/>
            <person name="Foster B."/>
            <person name="Foster B."/>
            <person name="Roux S."/>
            <person name="Palaniappan K."/>
            <person name="Varghese N."/>
            <person name="Mukherjee S."/>
            <person name="Reddy T.B.K."/>
            <person name="Daum C."/>
            <person name="Copeland A."/>
            <person name="Chen I.A."/>
            <person name="Ivanova N.N."/>
            <person name="Kyrpides N.C."/>
            <person name="Shapiro N."/>
            <person name="Eloe-Fadrosh E.A."/>
            <person name="Pietrasiak N."/>
        </authorList>
    </citation>
    <scope>NUCLEOTIDE SEQUENCE</scope>
    <source>
        <strain evidence="2">JT2-VF2</strain>
    </source>
</reference>
<reference evidence="2" key="1">
    <citation type="submission" date="2021-05" db="EMBL/GenBank/DDBJ databases">
        <authorList>
            <person name="Pietrasiak N."/>
            <person name="Ward R."/>
            <person name="Stajich J.E."/>
            <person name="Kurbessoian T."/>
        </authorList>
    </citation>
    <scope>NUCLEOTIDE SEQUENCE</scope>
    <source>
        <strain evidence="2">JT2-VF2</strain>
    </source>
</reference>
<comment type="caution">
    <text evidence="2">The sequence shown here is derived from an EMBL/GenBank/DDBJ whole genome shotgun (WGS) entry which is preliminary data.</text>
</comment>